<dbReference type="HAMAP" id="MF_01080">
    <property type="entry name" value="TruB_bact"/>
    <property type="match status" value="1"/>
</dbReference>
<dbReference type="InterPro" id="IPR020103">
    <property type="entry name" value="PsdUridine_synth_cat_dom_sf"/>
</dbReference>
<dbReference type="InterPro" id="IPR032819">
    <property type="entry name" value="TruB_C"/>
</dbReference>
<feature type="domain" description="Pseudouridine synthase II N-terminal" evidence="6">
    <location>
        <begin position="31"/>
        <end position="178"/>
    </location>
</feature>
<reference evidence="8 9" key="1">
    <citation type="submission" date="2019-11" db="EMBL/GenBank/DDBJ databases">
        <authorList>
            <person name="Lang L."/>
        </authorList>
    </citation>
    <scope>NUCLEOTIDE SEQUENCE [LARGE SCALE GENOMIC DNA]</scope>
    <source>
        <strain evidence="8 9">YIM 132242</strain>
    </source>
</reference>
<comment type="caution">
    <text evidence="8">The sequence shown here is derived from an EMBL/GenBank/DDBJ whole genome shotgun (WGS) entry which is preliminary data.</text>
</comment>
<comment type="catalytic activity">
    <reaction evidence="1 5">
        <text>uridine(55) in tRNA = pseudouridine(55) in tRNA</text>
        <dbReference type="Rhea" id="RHEA:42532"/>
        <dbReference type="Rhea" id="RHEA-COMP:10101"/>
        <dbReference type="Rhea" id="RHEA-COMP:10102"/>
        <dbReference type="ChEBI" id="CHEBI:65314"/>
        <dbReference type="ChEBI" id="CHEBI:65315"/>
        <dbReference type="EC" id="5.4.99.25"/>
    </reaction>
</comment>
<organism evidence="8 9">
    <name type="scientific">Paracoccus lichenicola</name>
    <dbReference type="NCBI Taxonomy" id="2665644"/>
    <lineage>
        <taxon>Bacteria</taxon>
        <taxon>Pseudomonadati</taxon>
        <taxon>Pseudomonadota</taxon>
        <taxon>Alphaproteobacteria</taxon>
        <taxon>Rhodobacterales</taxon>
        <taxon>Paracoccaceae</taxon>
        <taxon>Paracoccus</taxon>
    </lineage>
</organism>
<dbReference type="Pfam" id="PF01509">
    <property type="entry name" value="TruB_N"/>
    <property type="match status" value="1"/>
</dbReference>
<evidence type="ECO:0000313" key="9">
    <source>
        <dbReference type="Proteomes" id="UP000481417"/>
    </source>
</evidence>
<comment type="function">
    <text evidence="5">Responsible for synthesis of pseudouridine from uracil-55 in the psi GC loop of transfer RNAs.</text>
</comment>
<dbReference type="Proteomes" id="UP000481417">
    <property type="component" value="Unassembled WGS sequence"/>
</dbReference>
<dbReference type="InterPro" id="IPR002501">
    <property type="entry name" value="PsdUridine_synth_N"/>
</dbReference>
<dbReference type="GO" id="GO:0003723">
    <property type="term" value="F:RNA binding"/>
    <property type="evidence" value="ECO:0007669"/>
    <property type="project" value="InterPro"/>
</dbReference>
<evidence type="ECO:0000256" key="5">
    <source>
        <dbReference type="HAMAP-Rule" id="MF_01080"/>
    </source>
</evidence>
<gene>
    <name evidence="5 8" type="primary">truB</name>
    <name evidence="8" type="ORF">GIY56_10260</name>
</gene>
<dbReference type="GO" id="GO:0031119">
    <property type="term" value="P:tRNA pseudouridine synthesis"/>
    <property type="evidence" value="ECO:0007669"/>
    <property type="project" value="UniProtKB-UniRule"/>
</dbReference>
<dbReference type="CDD" id="cd02573">
    <property type="entry name" value="PseudoU_synth_EcTruB"/>
    <property type="match status" value="1"/>
</dbReference>
<dbReference type="SUPFAM" id="SSF55120">
    <property type="entry name" value="Pseudouridine synthase"/>
    <property type="match status" value="1"/>
</dbReference>
<evidence type="ECO:0000259" key="6">
    <source>
        <dbReference type="Pfam" id="PF01509"/>
    </source>
</evidence>
<proteinExistence type="inferred from homology"/>
<sequence length="297" mass="31837">MARKKGRDINGWLIVDKPAGVGSTAVVAKVRWALDAKKAGHAGTLDPNATGVLAVALGEATKTVATVTDALKCYDFTVNWGAETATDDASGEVLRRSDARPDRAAIQAALPAFTGDIMQVPPAFSAVKVDGERAYDLAREGEELDLAARPLWVESLTLLDCDRDTARLEMVCGKGGYVRSIARDLGRALGCLGHVAHLRRTWSGPFDAEDAVPFDRIDREAQDWLDARLLPLEVALADLPMLRATPEGAVRIRNGNPGQVTGAAEWGDLVWVSDAKGPVCIGRYQGGLVQPERVFNL</sequence>
<dbReference type="PANTHER" id="PTHR13767">
    <property type="entry name" value="TRNA-PSEUDOURIDINE SYNTHASE"/>
    <property type="match status" value="1"/>
</dbReference>
<accession>A0A6L6HQP2</accession>
<dbReference type="Gene3D" id="3.30.2350.10">
    <property type="entry name" value="Pseudouridine synthase"/>
    <property type="match status" value="1"/>
</dbReference>
<dbReference type="EC" id="5.4.99.25" evidence="5"/>
<comment type="similarity">
    <text evidence="2 5">Belongs to the pseudouridine synthase TruB family. Type 1 subfamily.</text>
</comment>
<feature type="active site" description="Nucleophile" evidence="5">
    <location>
        <position position="46"/>
    </location>
</feature>
<evidence type="ECO:0000256" key="3">
    <source>
        <dbReference type="ARBA" id="ARBA00022694"/>
    </source>
</evidence>
<evidence type="ECO:0000259" key="7">
    <source>
        <dbReference type="Pfam" id="PF16198"/>
    </source>
</evidence>
<dbReference type="InterPro" id="IPR014780">
    <property type="entry name" value="tRNA_psdUridine_synth_TruB"/>
</dbReference>
<evidence type="ECO:0000256" key="4">
    <source>
        <dbReference type="ARBA" id="ARBA00023235"/>
    </source>
</evidence>
<dbReference type="GO" id="GO:0160148">
    <property type="term" value="F:tRNA pseudouridine(55) synthase activity"/>
    <property type="evidence" value="ECO:0007669"/>
    <property type="project" value="UniProtKB-EC"/>
</dbReference>
<feature type="domain" description="tRNA pseudouridylate synthase B C-terminal" evidence="7">
    <location>
        <begin position="179"/>
        <end position="236"/>
    </location>
</feature>
<dbReference type="EMBL" id="WMBT01000005">
    <property type="protein sequence ID" value="MTE00672.1"/>
    <property type="molecule type" value="Genomic_DNA"/>
</dbReference>
<dbReference type="RefSeq" id="WP_154764747.1">
    <property type="nucleotide sequence ID" value="NZ_WMBT01000005.1"/>
</dbReference>
<dbReference type="NCBIfam" id="TIGR00431">
    <property type="entry name" value="TruB"/>
    <property type="match status" value="1"/>
</dbReference>
<evidence type="ECO:0000256" key="2">
    <source>
        <dbReference type="ARBA" id="ARBA00005642"/>
    </source>
</evidence>
<dbReference type="Pfam" id="PF16198">
    <property type="entry name" value="TruB_C_2"/>
    <property type="match status" value="1"/>
</dbReference>
<dbReference type="GO" id="GO:1990481">
    <property type="term" value="P:mRNA pseudouridine synthesis"/>
    <property type="evidence" value="ECO:0007669"/>
    <property type="project" value="TreeGrafter"/>
</dbReference>
<dbReference type="AlphaFoldDB" id="A0A6L6HQP2"/>
<protein>
    <recommendedName>
        <fullName evidence="5">tRNA pseudouridine synthase B</fullName>
        <ecNumber evidence="5">5.4.99.25</ecNumber>
    </recommendedName>
    <alternativeName>
        <fullName evidence="5">tRNA pseudouridine(55) synthase</fullName>
        <shortName evidence="5">Psi55 synthase</shortName>
    </alternativeName>
    <alternativeName>
        <fullName evidence="5">tRNA pseudouridylate synthase</fullName>
    </alternativeName>
    <alternativeName>
        <fullName evidence="5">tRNA-uridine isomerase</fullName>
    </alternativeName>
</protein>
<keyword evidence="3 5" id="KW-0819">tRNA processing</keyword>
<dbReference type="PANTHER" id="PTHR13767:SF2">
    <property type="entry name" value="PSEUDOURIDYLATE SYNTHASE TRUB1"/>
    <property type="match status" value="1"/>
</dbReference>
<evidence type="ECO:0000313" key="8">
    <source>
        <dbReference type="EMBL" id="MTE00672.1"/>
    </source>
</evidence>
<keyword evidence="4 5" id="KW-0413">Isomerase</keyword>
<evidence type="ECO:0000256" key="1">
    <source>
        <dbReference type="ARBA" id="ARBA00000385"/>
    </source>
</evidence>
<keyword evidence="9" id="KW-1185">Reference proteome</keyword>
<name>A0A6L6HQP2_9RHOB</name>